<organism evidence="1 2">
    <name type="scientific">Mytilus coruscus</name>
    <name type="common">Sea mussel</name>
    <dbReference type="NCBI Taxonomy" id="42192"/>
    <lineage>
        <taxon>Eukaryota</taxon>
        <taxon>Metazoa</taxon>
        <taxon>Spiralia</taxon>
        <taxon>Lophotrochozoa</taxon>
        <taxon>Mollusca</taxon>
        <taxon>Bivalvia</taxon>
        <taxon>Autobranchia</taxon>
        <taxon>Pteriomorphia</taxon>
        <taxon>Mytilida</taxon>
        <taxon>Mytiloidea</taxon>
        <taxon>Mytilidae</taxon>
        <taxon>Mytilinae</taxon>
        <taxon>Mytilus</taxon>
    </lineage>
</organism>
<dbReference type="AlphaFoldDB" id="A0A6J8C4W0"/>
<reference evidence="1 2" key="1">
    <citation type="submission" date="2020-06" db="EMBL/GenBank/DDBJ databases">
        <authorList>
            <person name="Li R."/>
            <person name="Bekaert M."/>
        </authorList>
    </citation>
    <scope>NUCLEOTIDE SEQUENCE [LARGE SCALE GENOMIC DNA]</scope>
    <source>
        <strain evidence="2">wild</strain>
    </source>
</reference>
<evidence type="ECO:0000313" key="1">
    <source>
        <dbReference type="EMBL" id="CAC5390536.1"/>
    </source>
</evidence>
<name>A0A6J8C4W0_MYTCO</name>
<dbReference type="Proteomes" id="UP000507470">
    <property type="component" value="Unassembled WGS sequence"/>
</dbReference>
<sequence>MQNRQKTHIMRHERRNDCNYCGKTHSFERREDCGAYGKWCDKCQKWNHFAVVCKSKMTSINQRNDQFRDQRHIKRNQGRNVRKTIENTSKEEYSEYKFFGSTANNWEAVKEINVHQIRDKARKVPVKMNDVQVKIEPDSRANVNVMDEYQYRAYIRRAKDGTELLESKMILSTLQNSLLENGELITTVRNAKRGIKTKIIVI</sequence>
<accession>A0A6J8C4W0</accession>
<gene>
    <name evidence="1" type="ORF">MCOR_25628</name>
</gene>
<dbReference type="EMBL" id="CACVKT020004542">
    <property type="protein sequence ID" value="CAC5390536.1"/>
    <property type="molecule type" value="Genomic_DNA"/>
</dbReference>
<dbReference type="OrthoDB" id="6194223at2759"/>
<evidence type="ECO:0000313" key="2">
    <source>
        <dbReference type="Proteomes" id="UP000507470"/>
    </source>
</evidence>
<proteinExistence type="predicted"/>
<protein>
    <submittedName>
        <fullName evidence="1">Uncharacterized protein</fullName>
    </submittedName>
</protein>
<keyword evidence="2" id="KW-1185">Reference proteome</keyword>